<proteinExistence type="predicted"/>
<protein>
    <submittedName>
        <fullName evidence="1">Uncharacterized protein</fullName>
    </submittedName>
</protein>
<gene>
    <name evidence="1" type="ORF">FHS21_004815</name>
</gene>
<reference evidence="1 2" key="1">
    <citation type="submission" date="2020-08" db="EMBL/GenBank/DDBJ databases">
        <title>Genomic Encyclopedia of Type Strains, Phase III (KMG-III): the genomes of soil and plant-associated and newly described type strains.</title>
        <authorList>
            <person name="Whitman W."/>
        </authorList>
    </citation>
    <scope>NUCLEOTIDE SEQUENCE [LARGE SCALE GENOMIC DNA]</scope>
    <source>
        <strain evidence="1 2">CECT 7015</strain>
    </source>
</reference>
<dbReference type="AlphaFoldDB" id="A0A839UBL9"/>
<dbReference type="Proteomes" id="UP000554520">
    <property type="component" value="Unassembled WGS sequence"/>
</dbReference>
<dbReference type="EMBL" id="JACHXN010000019">
    <property type="protein sequence ID" value="MBB3148368.1"/>
    <property type="molecule type" value="Genomic_DNA"/>
</dbReference>
<evidence type="ECO:0000313" key="1">
    <source>
        <dbReference type="EMBL" id="MBB3148368.1"/>
    </source>
</evidence>
<accession>A0A839UBL9</accession>
<evidence type="ECO:0000313" key="2">
    <source>
        <dbReference type="Proteomes" id="UP000554520"/>
    </source>
</evidence>
<organism evidence="1 2">
    <name type="scientific">Phyllobacterium trifolii</name>
    <dbReference type="NCBI Taxonomy" id="300193"/>
    <lineage>
        <taxon>Bacteria</taxon>
        <taxon>Pseudomonadati</taxon>
        <taxon>Pseudomonadota</taxon>
        <taxon>Alphaproteobacteria</taxon>
        <taxon>Hyphomicrobiales</taxon>
        <taxon>Phyllobacteriaceae</taxon>
        <taxon>Phyllobacterium</taxon>
    </lineage>
</organism>
<sequence>MMTDKRDRRPLKQLQGLSHDGRELDEIDIVFQLRDARYASQK</sequence>
<keyword evidence="2" id="KW-1185">Reference proteome</keyword>
<comment type="caution">
    <text evidence="1">The sequence shown here is derived from an EMBL/GenBank/DDBJ whole genome shotgun (WGS) entry which is preliminary data.</text>
</comment>
<name>A0A839UBL9_9HYPH</name>
<dbReference type="RefSeq" id="WP_281386139.1">
    <property type="nucleotide sequence ID" value="NZ_JACHXN010000019.1"/>
</dbReference>